<keyword evidence="2" id="KW-0964">Secreted</keyword>
<dbReference type="AlphaFoldDB" id="A0A4U5NKB4"/>
<feature type="domain" description="Peptidase M12B" evidence="12">
    <location>
        <begin position="185"/>
        <end position="458"/>
    </location>
</feature>
<dbReference type="Pfam" id="PF00090">
    <property type="entry name" value="TSP_1"/>
    <property type="match status" value="4"/>
</dbReference>
<dbReference type="GO" id="GO:0006508">
    <property type="term" value="P:proteolysis"/>
    <property type="evidence" value="ECO:0007669"/>
    <property type="project" value="UniProtKB-KW"/>
</dbReference>
<dbReference type="InterPro" id="IPR057401">
    <property type="entry name" value="Adt-1/2-like_dom"/>
</dbReference>
<evidence type="ECO:0000256" key="10">
    <source>
        <dbReference type="PROSITE-ProRule" id="PRU00276"/>
    </source>
</evidence>
<dbReference type="EMBL" id="AZBU02000004">
    <property type="protein sequence ID" value="TKR83101.1"/>
    <property type="molecule type" value="Genomic_DNA"/>
</dbReference>
<dbReference type="Gene3D" id="2.20.100.10">
    <property type="entry name" value="Thrombospondin type-1 (TSP1) repeat"/>
    <property type="match status" value="6"/>
</dbReference>
<dbReference type="InterPro" id="IPR000884">
    <property type="entry name" value="TSP1_rpt"/>
</dbReference>
<dbReference type="GO" id="GO:0005576">
    <property type="term" value="C:extracellular region"/>
    <property type="evidence" value="ECO:0007669"/>
    <property type="project" value="UniProtKB-SubCell"/>
</dbReference>
<protein>
    <recommendedName>
        <fullName evidence="12">Peptidase M12B domain-containing protein</fullName>
    </recommendedName>
</protein>
<keyword evidence="3" id="KW-0645">Protease</keyword>
<comment type="caution">
    <text evidence="10">Lacks conserved residue(s) required for the propagation of feature annotation.</text>
</comment>
<dbReference type="InterPro" id="IPR024079">
    <property type="entry name" value="MetalloPept_cat_dom_sf"/>
</dbReference>
<evidence type="ECO:0000256" key="5">
    <source>
        <dbReference type="ARBA" id="ARBA00022801"/>
    </source>
</evidence>
<dbReference type="PANTHER" id="PTHR13723:SF291">
    <property type="entry name" value="PEPTIDASE M12B DOMAIN-CONTAINING PROTEIN"/>
    <property type="match status" value="1"/>
</dbReference>
<accession>A0A4U5NKB4</accession>
<dbReference type="GO" id="GO:0031012">
    <property type="term" value="C:extracellular matrix"/>
    <property type="evidence" value="ECO:0007669"/>
    <property type="project" value="TreeGrafter"/>
</dbReference>
<dbReference type="InterPro" id="IPR036383">
    <property type="entry name" value="TSP1_rpt_sf"/>
</dbReference>
<evidence type="ECO:0000256" key="1">
    <source>
        <dbReference type="ARBA" id="ARBA00004613"/>
    </source>
</evidence>
<keyword evidence="5" id="KW-0378">Hydrolase</keyword>
<feature type="active site" evidence="10">
    <location>
        <position position="412"/>
    </location>
</feature>
<feature type="chain" id="PRO_5020963468" description="Peptidase M12B domain-containing protein" evidence="11">
    <location>
        <begin position="21"/>
        <end position="1070"/>
    </location>
</feature>
<dbReference type="GO" id="GO:0030198">
    <property type="term" value="P:extracellular matrix organization"/>
    <property type="evidence" value="ECO:0007669"/>
    <property type="project" value="TreeGrafter"/>
</dbReference>
<dbReference type="SUPFAM" id="SSF82895">
    <property type="entry name" value="TSP-1 type 1 repeat"/>
    <property type="match status" value="4"/>
</dbReference>
<feature type="binding site" evidence="10">
    <location>
        <position position="415"/>
    </location>
    <ligand>
        <name>Zn(2+)</name>
        <dbReference type="ChEBI" id="CHEBI:29105"/>
        <note>catalytic</note>
    </ligand>
</feature>
<evidence type="ECO:0000256" key="6">
    <source>
        <dbReference type="ARBA" id="ARBA00022833"/>
    </source>
</evidence>
<dbReference type="Pfam" id="PF01421">
    <property type="entry name" value="Reprolysin"/>
    <property type="match status" value="1"/>
</dbReference>
<feature type="signal peptide" evidence="11">
    <location>
        <begin position="1"/>
        <end position="20"/>
    </location>
</feature>
<dbReference type="InterPro" id="IPR041645">
    <property type="entry name" value="ADAMTS_CR_2"/>
</dbReference>
<evidence type="ECO:0000256" key="3">
    <source>
        <dbReference type="ARBA" id="ARBA00022670"/>
    </source>
</evidence>
<proteinExistence type="predicted"/>
<evidence type="ECO:0000256" key="7">
    <source>
        <dbReference type="ARBA" id="ARBA00023049"/>
    </source>
</evidence>
<dbReference type="PROSITE" id="PS50215">
    <property type="entry name" value="ADAM_MEPRO"/>
    <property type="match status" value="1"/>
</dbReference>
<evidence type="ECO:0000256" key="4">
    <source>
        <dbReference type="ARBA" id="ARBA00022723"/>
    </source>
</evidence>
<name>A0A4U5NKB4_STECR</name>
<feature type="binding site" evidence="10">
    <location>
        <position position="421"/>
    </location>
    <ligand>
        <name>Zn(2+)</name>
        <dbReference type="ChEBI" id="CHEBI:29105"/>
        <note>catalytic</note>
    </ligand>
</feature>
<keyword evidence="7" id="KW-0482">Metalloprotease</keyword>
<dbReference type="InterPro" id="IPR050439">
    <property type="entry name" value="ADAMTS_ADAMTS-like"/>
</dbReference>
<dbReference type="SUPFAM" id="SSF55486">
    <property type="entry name" value="Metalloproteases ('zincins'), catalytic domain"/>
    <property type="match status" value="1"/>
</dbReference>
<dbReference type="OrthoDB" id="10035764at2759"/>
<dbReference type="GO" id="GO:0046872">
    <property type="term" value="F:metal ion binding"/>
    <property type="evidence" value="ECO:0007669"/>
    <property type="project" value="UniProtKB-KW"/>
</dbReference>
<sequence>MSRFVTLSLLLALQAQVATAVHEQMDELQMHHVFGTKRKEDVPIYWLDTPKKTQETFSIVINDELYEFFLQPHKKLFGPKFNSLEVDCVFRGRARSHNETFLALTGCGERMRGMIITDDGSYFLIHPVSPESEGKHVIHKRSADISGKHECLFDPKDDPFPEDRFARDIFGGFGDRLAVMREEELTIELAVFADDTMWSHFHKLYRKDAEVELHRFIVAVVNNIDILFRHSTINPKVKVKIVKYEVLKFPPPSMSRNSHKNGDVDRLLESFCDYQHSINPPDDLDPRHWDHALLFSGSVSTGETLLGLICDVLNPMKRLCNLQLIKILHNCLKNQLGLHSRNPHEPAAAIAFLMCQRSRRSGSYLTNPSFCLLLRPLPRLPQSRRRLRSGQRNVLRNPKLYHFGSVFVVTHEMGHSLGMYHDGLRCCIMSPSVGTGKTEWSQCSVKELNVFVTHMGTQNRPHNCLRDDPLLDDGPDGNSIIDRNVQIYPGQDYPINEQCMIFHGECWKHELRDGQTIEDVCQMVWCGNNEGIIRTAHPALEGTYCGEGRFCIGGKCVPATSTRLRQVHGKWSEWNEMSSCGMGCSDCSIDGQLRVRRSVRTCDSPSPNNGGQDCPGAALRGIRCHRRICKGPSIQEFSTKVCTQYRNHPVNPLPHLTGKGFQYEQAPCKIWCFMSRNNIRTISNFPDGTPCGSGKYCVQGECMSLACNGKSLVNSTSDCPLHPPELSAEELAHSHENQTLSTSAESHYGSWSSWSAWTVCTATLCNSFGVSQRTRTCSLEKCIGSPKQRAVCRGPVCVAKSINEWTNWSACSASCGANGVQHRSRTNCKEEGFCLERRPCAGLPSCSPPPHFVLKPTVPSHVPTAPLHVPTATPTMPTVHPTVTSQKPLTTFVQMTKNTTVSLPSTHATKIPDFASIWSEWSSCSTHCGIGIQKRSRKCQGMCLEPEIQQTRPCRNESGCLLVASWAQWTEWSNCSASCGQGFRQRIRKCNGTGCLGSDKDMRLCIKTPCKMDKTHLEKSKWRNWTLWSGCSNSCGGGLARRYRICHGFDCAGPATEYRHCGEQPCPLKS</sequence>
<feature type="binding site" evidence="10">
    <location>
        <position position="411"/>
    </location>
    <ligand>
        <name>Zn(2+)</name>
        <dbReference type="ChEBI" id="CHEBI:29105"/>
        <note>catalytic</note>
    </ligand>
</feature>
<dbReference type="InterPro" id="IPR001590">
    <property type="entry name" value="Peptidase_M12B"/>
</dbReference>
<dbReference type="Gene3D" id="3.40.1620.60">
    <property type="match status" value="1"/>
</dbReference>
<dbReference type="PANTHER" id="PTHR13723">
    <property type="entry name" value="ADAMTS A DISINTEGRIN AND METALLOPROTEASE WITH THROMBOSPONDIN MOTIFS PROTEASE"/>
    <property type="match status" value="1"/>
</dbReference>
<gene>
    <name evidence="13" type="ORF">L596_016747</name>
</gene>
<dbReference type="Gene3D" id="3.40.390.10">
    <property type="entry name" value="Collagenase (Catalytic Domain)"/>
    <property type="match status" value="1"/>
</dbReference>
<comment type="caution">
    <text evidence="13">The sequence shown here is derived from an EMBL/GenBank/DDBJ whole genome shotgun (WGS) entry which is preliminary data.</text>
</comment>
<evidence type="ECO:0000256" key="11">
    <source>
        <dbReference type="SAM" id="SignalP"/>
    </source>
</evidence>
<reference evidence="13 14" key="1">
    <citation type="journal article" date="2015" name="Genome Biol.">
        <title>Comparative genomics of Steinernema reveals deeply conserved gene regulatory networks.</title>
        <authorList>
            <person name="Dillman A.R."/>
            <person name="Macchietto M."/>
            <person name="Porter C.F."/>
            <person name="Rogers A."/>
            <person name="Williams B."/>
            <person name="Antoshechkin I."/>
            <person name="Lee M.M."/>
            <person name="Goodwin Z."/>
            <person name="Lu X."/>
            <person name="Lewis E.E."/>
            <person name="Goodrich-Blair H."/>
            <person name="Stock S.P."/>
            <person name="Adams B.J."/>
            <person name="Sternberg P.W."/>
            <person name="Mortazavi A."/>
        </authorList>
    </citation>
    <scope>NUCLEOTIDE SEQUENCE [LARGE SCALE GENOMIC DNA]</scope>
    <source>
        <strain evidence="13 14">ALL</strain>
    </source>
</reference>
<dbReference type="Proteomes" id="UP000298663">
    <property type="component" value="Unassembled WGS sequence"/>
</dbReference>
<evidence type="ECO:0000256" key="9">
    <source>
        <dbReference type="ARBA" id="ARBA00023180"/>
    </source>
</evidence>
<reference evidence="13 14" key="2">
    <citation type="journal article" date="2019" name="G3 (Bethesda)">
        <title>Hybrid Assembly of the Genome of the Entomopathogenic Nematode Steinernema carpocapsae Identifies the X-Chromosome.</title>
        <authorList>
            <person name="Serra L."/>
            <person name="Macchietto M."/>
            <person name="Macias-Munoz A."/>
            <person name="McGill C.J."/>
            <person name="Rodriguez I.M."/>
            <person name="Rodriguez B."/>
            <person name="Murad R."/>
            <person name="Mortazavi A."/>
        </authorList>
    </citation>
    <scope>NUCLEOTIDE SEQUENCE [LARGE SCALE GENOMIC DNA]</scope>
    <source>
        <strain evidence="13 14">ALL</strain>
    </source>
</reference>
<evidence type="ECO:0000259" key="12">
    <source>
        <dbReference type="PROSITE" id="PS50215"/>
    </source>
</evidence>
<organism evidence="13 14">
    <name type="scientific">Steinernema carpocapsae</name>
    <name type="common">Entomopathogenic nematode</name>
    <dbReference type="NCBI Taxonomy" id="34508"/>
    <lineage>
        <taxon>Eukaryota</taxon>
        <taxon>Metazoa</taxon>
        <taxon>Ecdysozoa</taxon>
        <taxon>Nematoda</taxon>
        <taxon>Chromadorea</taxon>
        <taxon>Rhabditida</taxon>
        <taxon>Tylenchina</taxon>
        <taxon>Panagrolaimomorpha</taxon>
        <taxon>Strongyloidoidea</taxon>
        <taxon>Steinernematidae</taxon>
        <taxon>Steinernema</taxon>
    </lineage>
</organism>
<dbReference type="GO" id="GO:0004222">
    <property type="term" value="F:metalloendopeptidase activity"/>
    <property type="evidence" value="ECO:0007669"/>
    <property type="project" value="InterPro"/>
</dbReference>
<keyword evidence="6 10" id="KW-0862">Zinc</keyword>
<evidence type="ECO:0000256" key="2">
    <source>
        <dbReference type="ARBA" id="ARBA00022525"/>
    </source>
</evidence>
<dbReference type="SMART" id="SM00209">
    <property type="entry name" value="TSP1"/>
    <property type="match status" value="6"/>
</dbReference>
<dbReference type="STRING" id="34508.A0A4U5NKB4"/>
<evidence type="ECO:0000313" key="13">
    <source>
        <dbReference type="EMBL" id="TKR83101.1"/>
    </source>
</evidence>
<keyword evidence="4 10" id="KW-0479">Metal-binding</keyword>
<dbReference type="PROSITE" id="PS50092">
    <property type="entry name" value="TSP1"/>
    <property type="match status" value="6"/>
</dbReference>
<keyword evidence="11" id="KW-0732">Signal</keyword>
<keyword evidence="8" id="KW-1015">Disulfide bond</keyword>
<dbReference type="Pfam" id="PF25379">
    <property type="entry name" value="Adt-1"/>
    <property type="match status" value="1"/>
</dbReference>
<comment type="subcellular location">
    <subcellularLocation>
        <location evidence="1">Secreted</location>
    </subcellularLocation>
</comment>
<evidence type="ECO:0000256" key="8">
    <source>
        <dbReference type="ARBA" id="ARBA00023157"/>
    </source>
</evidence>
<dbReference type="Pfam" id="PF17771">
    <property type="entry name" value="ADAMTS_CR_2"/>
    <property type="match status" value="1"/>
</dbReference>
<keyword evidence="14" id="KW-1185">Reference proteome</keyword>
<keyword evidence="9" id="KW-0325">Glycoprotein</keyword>
<evidence type="ECO:0000313" key="14">
    <source>
        <dbReference type="Proteomes" id="UP000298663"/>
    </source>
</evidence>